<evidence type="ECO:0000256" key="1">
    <source>
        <dbReference type="PROSITE-ProRule" id="PRU00221"/>
    </source>
</evidence>
<dbReference type="EMBL" id="CAIIXF020000006">
    <property type="protein sequence ID" value="CAH1785986.1"/>
    <property type="molecule type" value="Genomic_DNA"/>
</dbReference>
<feature type="compositionally biased region" description="Polar residues" evidence="3">
    <location>
        <begin position="679"/>
        <end position="701"/>
    </location>
</feature>
<feature type="repeat" description="WD" evidence="1">
    <location>
        <begin position="946"/>
        <end position="979"/>
    </location>
</feature>
<dbReference type="PANTHER" id="PTHR19863:SF5">
    <property type="entry name" value="WD REPEAT-CONTAINING PROTEIN 47"/>
    <property type="match status" value="1"/>
</dbReference>
<dbReference type="SMART" id="SM00320">
    <property type="entry name" value="WD40"/>
    <property type="match status" value="7"/>
</dbReference>
<gene>
    <name evidence="5" type="ORF">OFUS_LOCUS11964</name>
</gene>
<feature type="repeat" description="WD" evidence="1">
    <location>
        <begin position="765"/>
        <end position="795"/>
    </location>
</feature>
<evidence type="ECO:0000256" key="2">
    <source>
        <dbReference type="SAM" id="Coils"/>
    </source>
</evidence>
<dbReference type="InterPro" id="IPR040067">
    <property type="entry name" value="WDR47"/>
</dbReference>
<sequence length="1028" mass="114855">MPSTIFSFAEVDVIKLVSEFLQNRDLNISMLSLERETGVINGVYSDDVLFLRQLILDGQWDDALEFIQPLGKADSFNLKLFMYLILKHKYLELLCLKEETGNHEFTVDEVVTCLNSLEQYCPNKEDYSNLCLLLTLPKLSEHHDYQNWNPSNARVQCFKDVYPLVEMLLNDRRAEHAVAVSKNDRLIQLLIKGLLYESCVEFCQNKATSSDSDSSKLQMSTILNGTGFSDADMSLLSWLQSIPHDTFGCPFEQKMLNIDIKPLEKPSLDASWSEQILVTPIKPKMFPHSAVPTSRPRSAEYMSRSMIPQFEGLAQGLLQGRADIFNRSSPSSNPLSRSYHNASFQLNPTHAPQKRDIMSTSIDKLFQTSEYIDTQCNVSSEFENTPPKPYPKMPTQSVTPPQSPRSKPSEKYNTSPEKGYNNGKSTPVQANTPQSSMKESMHDSSAELFKEYQKQKLKLQEQLAMQEKQRLEMQKQLLEMEIRERTSIDDTQLNNSAEMYTSYNSNIKLDNQAQTHASPTSMLEHLEKGDYFQDTLDKNSPVLNPTVPTQSKHLDLTFSPANLPIHGVKKHSEKHSAFASPVPGSDPQEKFSDSPNAIKNLQKSFEDVEHETENTQEVELCLKDLSSDLNRASKVKSGITMKPVGASPKVMPRRNPLSLTATPVKSEVENSSLHMSHLDNTNIPEASSPRVTTPRKIQSGGNPKFKPVTSLEDMQAIRAVTFHPEGHLYAVGSNSKTLRVCSFPNVSNLKEDDEPTQTNVIFKRNKHHKGSIYCLGWNPGGDLIATGSNDKSIKIVRFNSDTGTTVGPDMELSIHDGTVRDLVFMQDSNTKESQSLLISGGAGDCKIYVTDCATGTPIRAMAGHTGHIYALHTWGGCMFVSGSQDKTARFWDLRASTAVNIVPSPKPGSPFASVSMDNSGRLFASGHEDANVMLFDIRGNRIIQTFKPHTSDVRTVRFSMNAYYLLSGSYDNSIVLTDLHGDLMRPLPSVAVAEHKDKVIQCRWHPSQLAFVSTSADRMATCWALPVV</sequence>
<keyword evidence="2" id="KW-0175">Coiled coil</keyword>
<feature type="repeat" description="WD" evidence="1">
    <location>
        <begin position="861"/>
        <end position="901"/>
    </location>
</feature>
<dbReference type="AlphaFoldDB" id="A0A8S4P3A5"/>
<dbReference type="PANTHER" id="PTHR19863">
    <property type="entry name" value="NEMITIN (NEURONAL ENRICHED MAP INTERACTING PROTEIN) HOMOLOG"/>
    <property type="match status" value="1"/>
</dbReference>
<proteinExistence type="predicted"/>
<keyword evidence="1" id="KW-0853">WD repeat</keyword>
<dbReference type="SUPFAM" id="SSF50978">
    <property type="entry name" value="WD40 repeat-like"/>
    <property type="match status" value="1"/>
</dbReference>
<feature type="region of interest" description="Disordered" evidence="3">
    <location>
        <begin position="377"/>
        <end position="444"/>
    </location>
</feature>
<dbReference type="PROSITE" id="PS50897">
    <property type="entry name" value="CTLH"/>
    <property type="match status" value="1"/>
</dbReference>
<reference evidence="5" key="1">
    <citation type="submission" date="2022-03" db="EMBL/GenBank/DDBJ databases">
        <authorList>
            <person name="Martin C."/>
        </authorList>
    </citation>
    <scope>NUCLEOTIDE SEQUENCE</scope>
</reference>
<dbReference type="PROSITE" id="PS50896">
    <property type="entry name" value="LISH"/>
    <property type="match status" value="1"/>
</dbReference>
<dbReference type="InterPro" id="IPR006595">
    <property type="entry name" value="CTLH_C"/>
</dbReference>
<dbReference type="Pfam" id="PF00400">
    <property type="entry name" value="WD40"/>
    <property type="match status" value="4"/>
</dbReference>
<feature type="region of interest" description="Disordered" evidence="3">
    <location>
        <begin position="679"/>
        <end position="707"/>
    </location>
</feature>
<dbReference type="CDD" id="cd22249">
    <property type="entry name" value="UDM1_RNF168_RNF169-like"/>
    <property type="match status" value="1"/>
</dbReference>
<dbReference type="InterPro" id="IPR057749">
    <property type="entry name" value="WDR47_COR"/>
</dbReference>
<feature type="compositionally biased region" description="Polar residues" evidence="3">
    <location>
        <begin position="394"/>
        <end position="438"/>
    </location>
</feature>
<keyword evidence="6" id="KW-1185">Reference proteome</keyword>
<comment type="caution">
    <text evidence="5">The sequence shown here is derived from an EMBL/GenBank/DDBJ whole genome shotgun (WGS) entry which is preliminary data.</text>
</comment>
<evidence type="ECO:0000259" key="4">
    <source>
        <dbReference type="PROSITE" id="PS50897"/>
    </source>
</evidence>
<dbReference type="Pfam" id="PF25602">
    <property type="entry name" value="WDR47_COR"/>
    <property type="match status" value="1"/>
</dbReference>
<dbReference type="CDD" id="cd00200">
    <property type="entry name" value="WD40"/>
    <property type="match status" value="1"/>
</dbReference>
<feature type="domain" description="CTLH" evidence="4">
    <location>
        <begin position="44"/>
        <end position="101"/>
    </location>
</feature>
<dbReference type="Gene3D" id="2.130.10.10">
    <property type="entry name" value="YVTN repeat-like/Quinoprotein amine dehydrogenase"/>
    <property type="match status" value="2"/>
</dbReference>
<evidence type="ECO:0000313" key="6">
    <source>
        <dbReference type="Proteomes" id="UP000749559"/>
    </source>
</evidence>
<dbReference type="InterPro" id="IPR001680">
    <property type="entry name" value="WD40_rpt"/>
</dbReference>
<evidence type="ECO:0000313" key="5">
    <source>
        <dbReference type="EMBL" id="CAH1785986.1"/>
    </source>
</evidence>
<dbReference type="InterPro" id="IPR036322">
    <property type="entry name" value="WD40_repeat_dom_sf"/>
</dbReference>
<dbReference type="OrthoDB" id="187712at2759"/>
<dbReference type="Proteomes" id="UP000749559">
    <property type="component" value="Unassembled WGS sequence"/>
</dbReference>
<dbReference type="SMART" id="SM00668">
    <property type="entry name" value="CTLH"/>
    <property type="match status" value="1"/>
</dbReference>
<dbReference type="InterPro" id="IPR015943">
    <property type="entry name" value="WD40/YVTN_repeat-like_dom_sf"/>
</dbReference>
<organism evidence="5 6">
    <name type="scientific">Owenia fusiformis</name>
    <name type="common">Polychaete worm</name>
    <dbReference type="NCBI Taxonomy" id="6347"/>
    <lineage>
        <taxon>Eukaryota</taxon>
        <taxon>Metazoa</taxon>
        <taxon>Spiralia</taxon>
        <taxon>Lophotrochozoa</taxon>
        <taxon>Annelida</taxon>
        <taxon>Polychaeta</taxon>
        <taxon>Sedentaria</taxon>
        <taxon>Canalipalpata</taxon>
        <taxon>Sabellida</taxon>
        <taxon>Oweniida</taxon>
        <taxon>Oweniidae</taxon>
        <taxon>Owenia</taxon>
    </lineage>
</organism>
<dbReference type="InterPro" id="IPR006594">
    <property type="entry name" value="LisH"/>
</dbReference>
<accession>A0A8S4P3A5</accession>
<evidence type="ECO:0000256" key="3">
    <source>
        <dbReference type="SAM" id="MobiDB-lite"/>
    </source>
</evidence>
<dbReference type="PROSITE" id="PS50082">
    <property type="entry name" value="WD_REPEATS_2"/>
    <property type="match status" value="3"/>
</dbReference>
<name>A0A8S4P3A5_OWEFU</name>
<protein>
    <recommendedName>
        <fullName evidence="4">CTLH domain-containing protein</fullName>
    </recommendedName>
</protein>
<feature type="coiled-coil region" evidence="2">
    <location>
        <begin position="449"/>
        <end position="483"/>
    </location>
</feature>